<comment type="caution">
    <text evidence="4">The sequence shown here is derived from an EMBL/GenBank/DDBJ whole genome shotgun (WGS) entry which is preliminary data.</text>
</comment>
<dbReference type="EMBL" id="JAWCUI010000003">
    <property type="protein sequence ID" value="KAL1902812.1"/>
    <property type="molecule type" value="Genomic_DNA"/>
</dbReference>
<dbReference type="InterPro" id="IPR013094">
    <property type="entry name" value="AB_hydrolase_3"/>
</dbReference>
<organism evidence="4 5">
    <name type="scientific">Sporothrix stenoceras</name>
    <dbReference type="NCBI Taxonomy" id="5173"/>
    <lineage>
        <taxon>Eukaryota</taxon>
        <taxon>Fungi</taxon>
        <taxon>Dikarya</taxon>
        <taxon>Ascomycota</taxon>
        <taxon>Pezizomycotina</taxon>
        <taxon>Sordariomycetes</taxon>
        <taxon>Sordariomycetidae</taxon>
        <taxon>Ophiostomatales</taxon>
        <taxon>Ophiostomataceae</taxon>
        <taxon>Sporothrix</taxon>
    </lineage>
</organism>
<gene>
    <name evidence="4" type="ORF">Sste5346_000723</name>
</gene>
<reference evidence="4 5" key="1">
    <citation type="journal article" date="2024" name="IMA Fungus">
        <title>IMA Genome - F19 : A genome assembly and annotation guide to empower mycologists, including annotated draft genome sequences of Ceratocystis pirilliformis, Diaporthe australafricana, Fusarium ophioides, Paecilomyces lecythidis, and Sporothrix stenoceras.</title>
        <authorList>
            <person name="Aylward J."/>
            <person name="Wilson A.M."/>
            <person name="Visagie C.M."/>
            <person name="Spraker J."/>
            <person name="Barnes I."/>
            <person name="Buitendag C."/>
            <person name="Ceriani C."/>
            <person name="Del Mar Angel L."/>
            <person name="du Plessis D."/>
            <person name="Fuchs T."/>
            <person name="Gasser K."/>
            <person name="Kramer D."/>
            <person name="Li W."/>
            <person name="Munsamy K."/>
            <person name="Piso A."/>
            <person name="Price J.L."/>
            <person name="Sonnekus B."/>
            <person name="Thomas C."/>
            <person name="van der Nest A."/>
            <person name="van Dijk A."/>
            <person name="van Heerden A."/>
            <person name="van Vuuren N."/>
            <person name="Yilmaz N."/>
            <person name="Duong T.A."/>
            <person name="van der Merwe N.A."/>
            <person name="Wingfield M.J."/>
            <person name="Wingfield B.D."/>
        </authorList>
    </citation>
    <scope>NUCLEOTIDE SEQUENCE [LARGE SCALE GENOMIC DNA]</scope>
    <source>
        <strain evidence="4 5">CMW 5346</strain>
    </source>
</reference>
<name>A0ABR3ZRC6_9PEZI</name>
<dbReference type="InterPro" id="IPR029058">
    <property type="entry name" value="AB_hydrolase_fold"/>
</dbReference>
<dbReference type="Proteomes" id="UP001583186">
    <property type="component" value="Unassembled WGS sequence"/>
</dbReference>
<feature type="region of interest" description="Disordered" evidence="2">
    <location>
        <begin position="1"/>
        <end position="86"/>
    </location>
</feature>
<sequence length="419" mass="46923">MTKGTKQQEEEERKQHRKEVKSQQKEEKKHQKEEKTAAKHAPTQTNVAGIPVGLADPKDDPGREAEVPKSERRNKAADKTTTSPPSRFSLRMSATWWRSLQYVGMTMHYLAPPRPPSPDFTRTVTSTLSKKHKGGTFTLQFYTPEGYKSNKSDRPCPTVVNFHGGGFVLGAGTDDARFGRYVTETAGAIFVSVDYRLAPEYAFPTAVEDGTDALLYLIRNAASLRIDPMRLATSGFSAGGNICLTSLLRLGEYKETAGTESPLPTHRIVATATWYPTVDYKLSRAERRATCKRPDQALPSNLTDLFDASYLYPPDLDLLDPYLSPSQATDERLARDLPPRILFYTCEWDMLLCEGEDLAKRLGRDPIGKDVHYKMIPDVPHSWDKSPNPLKPAEGSEEVYRDCCEKLKTVFAQEPTTAQ</sequence>
<keyword evidence="5" id="KW-1185">Reference proteome</keyword>
<evidence type="ECO:0000313" key="4">
    <source>
        <dbReference type="EMBL" id="KAL1902812.1"/>
    </source>
</evidence>
<feature type="compositionally biased region" description="Basic and acidic residues" evidence="2">
    <location>
        <begin position="56"/>
        <end position="78"/>
    </location>
</feature>
<feature type="domain" description="Alpha/beta hydrolase fold-3" evidence="3">
    <location>
        <begin position="159"/>
        <end position="383"/>
    </location>
</feature>
<dbReference type="PANTHER" id="PTHR48081">
    <property type="entry name" value="AB HYDROLASE SUPERFAMILY PROTEIN C4A8.06C"/>
    <property type="match status" value="1"/>
</dbReference>
<dbReference type="SUPFAM" id="SSF53474">
    <property type="entry name" value="alpha/beta-Hydrolases"/>
    <property type="match status" value="1"/>
</dbReference>
<evidence type="ECO:0000313" key="5">
    <source>
        <dbReference type="Proteomes" id="UP001583186"/>
    </source>
</evidence>
<protein>
    <recommendedName>
        <fullName evidence="3">Alpha/beta hydrolase fold-3 domain-containing protein</fullName>
    </recommendedName>
</protein>
<dbReference type="Gene3D" id="3.40.50.1820">
    <property type="entry name" value="alpha/beta hydrolase"/>
    <property type="match status" value="1"/>
</dbReference>
<proteinExistence type="predicted"/>
<keyword evidence="1" id="KW-0378">Hydrolase</keyword>
<accession>A0ABR3ZRC6</accession>
<evidence type="ECO:0000256" key="1">
    <source>
        <dbReference type="ARBA" id="ARBA00022801"/>
    </source>
</evidence>
<evidence type="ECO:0000259" key="3">
    <source>
        <dbReference type="Pfam" id="PF07859"/>
    </source>
</evidence>
<dbReference type="InterPro" id="IPR050300">
    <property type="entry name" value="GDXG_lipolytic_enzyme"/>
</dbReference>
<dbReference type="Pfam" id="PF07859">
    <property type="entry name" value="Abhydrolase_3"/>
    <property type="match status" value="1"/>
</dbReference>
<evidence type="ECO:0000256" key="2">
    <source>
        <dbReference type="SAM" id="MobiDB-lite"/>
    </source>
</evidence>
<dbReference type="PANTHER" id="PTHR48081:SF8">
    <property type="entry name" value="ALPHA_BETA HYDROLASE FOLD-3 DOMAIN-CONTAINING PROTEIN-RELATED"/>
    <property type="match status" value="1"/>
</dbReference>
<feature type="compositionally biased region" description="Basic and acidic residues" evidence="2">
    <location>
        <begin position="1"/>
        <end position="37"/>
    </location>
</feature>